<dbReference type="EMBL" id="CP027432">
    <property type="protein sequence ID" value="QCI28004.1"/>
    <property type="molecule type" value="Genomic_DNA"/>
</dbReference>
<keyword evidence="1" id="KW-1133">Transmembrane helix</keyword>
<dbReference type="Proteomes" id="UP000298805">
    <property type="component" value="Chromosome"/>
</dbReference>
<protein>
    <submittedName>
        <fullName evidence="2">DUF2380 domain-containing protein</fullName>
    </submittedName>
    <submittedName>
        <fullName evidence="3">Lipoprotein DUF2380</fullName>
    </submittedName>
</protein>
<organism evidence="3 4">
    <name type="scientific">Caminibacter pacificus</name>
    <dbReference type="NCBI Taxonomy" id="1424653"/>
    <lineage>
        <taxon>Bacteria</taxon>
        <taxon>Pseudomonadati</taxon>
        <taxon>Campylobacterota</taxon>
        <taxon>Epsilonproteobacteria</taxon>
        <taxon>Nautiliales</taxon>
        <taxon>Nautiliaceae</taxon>
        <taxon>Caminibacter</taxon>
    </lineage>
</organism>
<dbReference type="Pfam" id="PF09533">
    <property type="entry name" value="DUF2380"/>
    <property type="match status" value="1"/>
</dbReference>
<dbReference type="Proteomes" id="UP000272781">
    <property type="component" value="Unassembled WGS sequence"/>
</dbReference>
<evidence type="ECO:0000313" key="4">
    <source>
        <dbReference type="Proteomes" id="UP000272781"/>
    </source>
</evidence>
<feature type="transmembrane region" description="Helical" evidence="1">
    <location>
        <begin position="183"/>
        <end position="202"/>
    </location>
</feature>
<keyword evidence="1" id="KW-0812">Transmembrane</keyword>
<dbReference type="EMBL" id="RJVK01000002">
    <property type="protein sequence ID" value="ROR39809.1"/>
    <property type="molecule type" value="Genomic_DNA"/>
</dbReference>
<evidence type="ECO:0000256" key="1">
    <source>
        <dbReference type="SAM" id="Phobius"/>
    </source>
</evidence>
<evidence type="ECO:0000313" key="2">
    <source>
        <dbReference type="EMBL" id="QCI28004.1"/>
    </source>
</evidence>
<proteinExistence type="predicted"/>
<evidence type="ECO:0000313" key="5">
    <source>
        <dbReference type="Proteomes" id="UP000298805"/>
    </source>
</evidence>
<feature type="transmembrane region" description="Helical" evidence="1">
    <location>
        <begin position="159"/>
        <end position="176"/>
    </location>
</feature>
<dbReference type="AlphaFoldDB" id="A0AAJ4RCF5"/>
<reference evidence="2" key="3">
    <citation type="submission" date="2019-06" db="EMBL/GenBank/DDBJ databases">
        <title>A comparative analysis of the Nautiliaceae.</title>
        <authorList>
            <person name="Grosche A."/>
            <person name="Smedile F."/>
            <person name="Vetriani C."/>
        </authorList>
    </citation>
    <scope>NUCLEOTIDE SEQUENCE</scope>
    <source>
        <strain evidence="2">TB6</strain>
    </source>
</reference>
<dbReference type="InterPro" id="IPR011755">
    <property type="entry name" value="CHP02269_MYXXA"/>
</dbReference>
<accession>A0AAJ4RCF5</accession>
<keyword evidence="1" id="KW-0472">Membrane</keyword>
<keyword evidence="3" id="KW-0449">Lipoprotein</keyword>
<reference evidence="5" key="1">
    <citation type="submission" date="2018-03" db="EMBL/GenBank/DDBJ databases">
        <title>A comparative analysis of the Nautiliaceae.</title>
        <authorList>
            <person name="Grosche A."/>
            <person name="Smedile F."/>
            <person name="Vetriani C."/>
        </authorList>
    </citation>
    <scope>NUCLEOTIDE SEQUENCE [LARGE SCALE GENOMIC DNA]</scope>
    <source>
        <strain evidence="5">TB6</strain>
    </source>
</reference>
<gene>
    <name evidence="2" type="ORF">C6V80_03205</name>
    <name evidence="3" type="ORF">EDC58_0784</name>
</gene>
<evidence type="ECO:0000313" key="3">
    <source>
        <dbReference type="EMBL" id="ROR39809.1"/>
    </source>
</evidence>
<reference evidence="3 4" key="2">
    <citation type="submission" date="2018-11" db="EMBL/GenBank/DDBJ databases">
        <title>Genomic Encyclopedia of Type Strains, Phase IV (KMG-IV): sequencing the most valuable type-strain genomes for metagenomic binning, comparative biology and taxonomic classification.</title>
        <authorList>
            <person name="Goeker M."/>
        </authorList>
    </citation>
    <scope>NUCLEOTIDE SEQUENCE [LARGE SCALE GENOMIC DNA]</scope>
    <source>
        <strain evidence="3 4">DSM 27783</strain>
    </source>
</reference>
<dbReference type="PROSITE" id="PS51257">
    <property type="entry name" value="PROKAR_LIPOPROTEIN"/>
    <property type="match status" value="1"/>
</dbReference>
<name>A0AAJ4RCF5_9BACT</name>
<feature type="transmembrane region" description="Helical" evidence="1">
    <location>
        <begin position="208"/>
        <end position="226"/>
    </location>
</feature>
<keyword evidence="5" id="KW-1185">Reference proteome</keyword>
<sequence>MILEEKFKGERMKKILLIFFSLIVILFFSGCSDSSTEYHHIFPQQFRNWFLQKGIDVDKYTIAITKKDHRTGNLALHKTQWNREWYEWIRQHPNATKSEILYQVEKMLRKRGFVGLIKLYDYRTKQPVGELKLIGSGFFGIFARLGSLILKIFGANSKISVFLVWLGSAVASMFGLRVSSETAAGIGLITVVVFISIAAYVSYIYPDLWIWFLGTIGIIFGFIESIEESIN</sequence>